<feature type="region of interest" description="Disordered" evidence="1">
    <location>
        <begin position="24"/>
        <end position="44"/>
    </location>
</feature>
<accession>A0A5B7EYM9</accession>
<dbReference type="EMBL" id="VSRR010004503">
    <property type="protein sequence ID" value="MPC39871.1"/>
    <property type="molecule type" value="Genomic_DNA"/>
</dbReference>
<proteinExistence type="predicted"/>
<evidence type="ECO:0000256" key="1">
    <source>
        <dbReference type="SAM" id="MobiDB-lite"/>
    </source>
</evidence>
<feature type="compositionally biased region" description="Low complexity" evidence="1">
    <location>
        <begin position="131"/>
        <end position="141"/>
    </location>
</feature>
<evidence type="ECO:0000313" key="3">
    <source>
        <dbReference type="Proteomes" id="UP000324222"/>
    </source>
</evidence>
<feature type="region of interest" description="Disordered" evidence="1">
    <location>
        <begin position="108"/>
        <end position="141"/>
    </location>
</feature>
<feature type="compositionally biased region" description="Low complexity" evidence="1">
    <location>
        <begin position="111"/>
        <end position="120"/>
    </location>
</feature>
<dbReference type="Proteomes" id="UP000324222">
    <property type="component" value="Unassembled WGS sequence"/>
</dbReference>
<reference evidence="2 3" key="1">
    <citation type="submission" date="2019-05" db="EMBL/GenBank/DDBJ databases">
        <title>Another draft genome of Portunus trituberculatus and its Hox gene families provides insights of decapod evolution.</title>
        <authorList>
            <person name="Jeong J.-H."/>
            <person name="Song I."/>
            <person name="Kim S."/>
            <person name="Choi T."/>
            <person name="Kim D."/>
            <person name="Ryu S."/>
            <person name="Kim W."/>
        </authorList>
    </citation>
    <scope>NUCLEOTIDE SEQUENCE [LARGE SCALE GENOMIC DNA]</scope>
    <source>
        <tissue evidence="2">Muscle</tissue>
    </source>
</reference>
<organism evidence="2 3">
    <name type="scientific">Portunus trituberculatus</name>
    <name type="common">Swimming crab</name>
    <name type="synonym">Neptunus trituberculatus</name>
    <dbReference type="NCBI Taxonomy" id="210409"/>
    <lineage>
        <taxon>Eukaryota</taxon>
        <taxon>Metazoa</taxon>
        <taxon>Ecdysozoa</taxon>
        <taxon>Arthropoda</taxon>
        <taxon>Crustacea</taxon>
        <taxon>Multicrustacea</taxon>
        <taxon>Malacostraca</taxon>
        <taxon>Eumalacostraca</taxon>
        <taxon>Eucarida</taxon>
        <taxon>Decapoda</taxon>
        <taxon>Pleocyemata</taxon>
        <taxon>Brachyura</taxon>
        <taxon>Eubrachyura</taxon>
        <taxon>Portunoidea</taxon>
        <taxon>Portunidae</taxon>
        <taxon>Portuninae</taxon>
        <taxon>Portunus</taxon>
    </lineage>
</organism>
<protein>
    <submittedName>
        <fullName evidence="2">Uncharacterized protein</fullName>
    </submittedName>
</protein>
<keyword evidence="3" id="KW-1185">Reference proteome</keyword>
<evidence type="ECO:0000313" key="2">
    <source>
        <dbReference type="EMBL" id="MPC39871.1"/>
    </source>
</evidence>
<sequence length="155" mass="16811">MNVCKTAPRPPARLTHGASPLFSPRFSHSPLPPRQPPPAPQVSRTGVGAPLVDCIKYSDTLCVQDYLHNARQRNCYGLQLLLLVVSWLCRAAPSPCRAALEYTTSRGAWDPSASRGTAARRGARGAGRGRAGPSRVPRPASRATVCFRRDSFHLL</sequence>
<name>A0A5B7EYM9_PORTR</name>
<dbReference type="AlphaFoldDB" id="A0A5B7EYM9"/>
<feature type="compositionally biased region" description="Pro residues" evidence="1">
    <location>
        <begin position="30"/>
        <end position="40"/>
    </location>
</feature>
<gene>
    <name evidence="2" type="ORF">E2C01_033422</name>
</gene>
<comment type="caution">
    <text evidence="2">The sequence shown here is derived from an EMBL/GenBank/DDBJ whole genome shotgun (WGS) entry which is preliminary data.</text>
</comment>